<evidence type="ECO:0000313" key="8">
    <source>
        <dbReference type="Proteomes" id="UP000015104"/>
    </source>
</evidence>
<evidence type="ECO:0000259" key="6">
    <source>
        <dbReference type="PROSITE" id="PS51162"/>
    </source>
</evidence>
<proteinExistence type="predicted"/>
<keyword evidence="8" id="KW-1185">Reference proteome</keyword>
<dbReference type="eggNOG" id="ENOG502S3FP">
    <property type="taxonomic scope" value="Eukaryota"/>
</dbReference>
<evidence type="ECO:0000256" key="1">
    <source>
        <dbReference type="ARBA" id="ARBA00004613"/>
    </source>
</evidence>
<keyword evidence="4" id="KW-1015">Disulfide bond</keyword>
<dbReference type="InterPro" id="IPR051950">
    <property type="entry name" value="Dev_reg/Prot_inhib"/>
</dbReference>
<protein>
    <recommendedName>
        <fullName evidence="6">Thyroglobulin type-1 domain-containing protein</fullName>
    </recommendedName>
</protein>
<evidence type="ECO:0000256" key="4">
    <source>
        <dbReference type="ARBA" id="ARBA00023157"/>
    </source>
</evidence>
<dbReference type="EnsemblMetazoa" id="tetur08g07040.1">
    <property type="protein sequence ID" value="tetur08g07040.1"/>
    <property type="gene ID" value="tetur08g07040"/>
</dbReference>
<sequence>MCPLNYCSLNKCPKEIKVCEEGYVLLENSTTCGCCHSCVKIGDLGETCVKTALQNIPAIICGDQLVCTEAQPLPQCAYGNTKCLQHRTEALKTSLNESEPNYIPGCNTFGDYSNYQCFGKRCFCVDENGDRIFGDFLDSQKSVNCACSRDLHKMISIQPQIPFGSPQCQSDGNYRTLQTTNTHGYCLDTSIKEGRGIKGAPVTLDDINKLPCYGHQDFPCWSELTRRNEELKFLKKKFDFVVGYELPECNLDGSYKAKQCDETSCYCVNQKGERYGARVTIPRDSSEIEQMRCNCIRDKDLLRQANDKTNWSDYDCDHLGNYNPIQCFGDSCFCVDQNGLPIDYERYNVTLKDTINCTETV</sequence>
<dbReference type="CDD" id="cd00191">
    <property type="entry name" value="TY"/>
    <property type="match status" value="1"/>
</dbReference>
<feature type="domain" description="Thyroglobulin type-1" evidence="6">
    <location>
        <begin position="315"/>
        <end position="357"/>
    </location>
</feature>
<dbReference type="PANTHER" id="PTHR12352">
    <property type="entry name" value="SECRETED MODULAR CALCIUM-BINDING PROTEIN"/>
    <property type="match status" value="1"/>
</dbReference>
<feature type="domain" description="Thyroglobulin type-1" evidence="6">
    <location>
        <begin position="80"/>
        <end position="145"/>
    </location>
</feature>
<evidence type="ECO:0000256" key="2">
    <source>
        <dbReference type="ARBA" id="ARBA00022525"/>
    </source>
</evidence>
<comment type="caution">
    <text evidence="5">Lacks conserved residue(s) required for the propagation of feature annotation.</text>
</comment>
<dbReference type="InterPro" id="IPR000716">
    <property type="entry name" value="Thyroglobulin_1"/>
</dbReference>
<dbReference type="EMBL" id="CAEY01001959">
    <property type="status" value="NOT_ANNOTATED_CDS"/>
    <property type="molecule type" value="Genomic_DNA"/>
</dbReference>
<reference evidence="7" key="2">
    <citation type="submission" date="2015-06" db="UniProtKB">
        <authorList>
            <consortium name="EnsemblMetazoa"/>
        </authorList>
    </citation>
    <scope>IDENTIFICATION</scope>
</reference>
<evidence type="ECO:0000256" key="3">
    <source>
        <dbReference type="ARBA" id="ARBA00022737"/>
    </source>
</evidence>
<comment type="subcellular location">
    <subcellularLocation>
        <location evidence="1">Secreted</location>
    </subcellularLocation>
</comment>
<dbReference type="PROSITE" id="PS51162">
    <property type="entry name" value="THYROGLOBULIN_1_2"/>
    <property type="match status" value="3"/>
</dbReference>
<dbReference type="HOGENOM" id="CLU_066162_0_0_1"/>
<name>T1KCB5_TETUR</name>
<dbReference type="PANTHER" id="PTHR12352:SF3">
    <property type="entry name" value="NIDOGEN-2"/>
    <property type="match status" value="1"/>
</dbReference>
<dbReference type="Proteomes" id="UP000015104">
    <property type="component" value="Unassembled WGS sequence"/>
</dbReference>
<reference evidence="8" key="1">
    <citation type="submission" date="2011-08" db="EMBL/GenBank/DDBJ databases">
        <authorList>
            <person name="Rombauts S."/>
        </authorList>
    </citation>
    <scope>NUCLEOTIDE SEQUENCE</scope>
    <source>
        <strain evidence="8">London</strain>
    </source>
</reference>
<dbReference type="PROSITE" id="PS00484">
    <property type="entry name" value="THYROGLOBULIN_1_1"/>
    <property type="match status" value="1"/>
</dbReference>
<keyword evidence="3" id="KW-0677">Repeat</keyword>
<organism evidence="7 8">
    <name type="scientific">Tetranychus urticae</name>
    <name type="common">Two-spotted spider mite</name>
    <dbReference type="NCBI Taxonomy" id="32264"/>
    <lineage>
        <taxon>Eukaryota</taxon>
        <taxon>Metazoa</taxon>
        <taxon>Ecdysozoa</taxon>
        <taxon>Arthropoda</taxon>
        <taxon>Chelicerata</taxon>
        <taxon>Arachnida</taxon>
        <taxon>Acari</taxon>
        <taxon>Acariformes</taxon>
        <taxon>Trombidiformes</taxon>
        <taxon>Prostigmata</taxon>
        <taxon>Eleutherengona</taxon>
        <taxon>Raphignathae</taxon>
        <taxon>Tetranychoidea</taxon>
        <taxon>Tetranychidae</taxon>
        <taxon>Tetranychus</taxon>
    </lineage>
</organism>
<dbReference type="InterPro" id="IPR036857">
    <property type="entry name" value="Thyroglobulin_1_sf"/>
</dbReference>
<dbReference type="AlphaFoldDB" id="T1KCB5"/>
<evidence type="ECO:0000313" key="7">
    <source>
        <dbReference type="EnsemblMetazoa" id="tetur08g07040.1"/>
    </source>
</evidence>
<evidence type="ECO:0000256" key="5">
    <source>
        <dbReference type="PROSITE-ProRule" id="PRU00500"/>
    </source>
</evidence>
<keyword evidence="2" id="KW-0964">Secreted</keyword>
<dbReference type="Gene3D" id="4.10.800.10">
    <property type="entry name" value="Thyroglobulin type-1"/>
    <property type="match status" value="3"/>
</dbReference>
<dbReference type="Pfam" id="PF00086">
    <property type="entry name" value="Thyroglobulin_1"/>
    <property type="match status" value="3"/>
</dbReference>
<dbReference type="SMART" id="SM00211">
    <property type="entry name" value="TY"/>
    <property type="match status" value="4"/>
</dbReference>
<dbReference type="SUPFAM" id="SSF57610">
    <property type="entry name" value="Thyroglobulin type-1 domain"/>
    <property type="match status" value="4"/>
</dbReference>
<dbReference type="GO" id="GO:0005615">
    <property type="term" value="C:extracellular space"/>
    <property type="evidence" value="ECO:0007669"/>
    <property type="project" value="TreeGrafter"/>
</dbReference>
<accession>T1KCB5</accession>
<feature type="domain" description="Thyroglobulin type-1" evidence="6">
    <location>
        <begin position="217"/>
        <end position="293"/>
    </location>
</feature>